<dbReference type="GO" id="GO:0005634">
    <property type="term" value="C:nucleus"/>
    <property type="evidence" value="ECO:0007669"/>
    <property type="project" value="UniProtKB-SubCell"/>
</dbReference>
<comment type="caution">
    <text evidence="10">The sequence shown here is derived from an EMBL/GenBank/DDBJ whole genome shotgun (WGS) entry which is preliminary data.</text>
</comment>
<keyword evidence="4 7" id="KW-0863">Zinc-finger</keyword>
<dbReference type="Pfam" id="PF00096">
    <property type="entry name" value="zf-C2H2"/>
    <property type="match status" value="2"/>
</dbReference>
<evidence type="ECO:0000256" key="3">
    <source>
        <dbReference type="ARBA" id="ARBA00022737"/>
    </source>
</evidence>
<name>A0AA91T369_CLALS</name>
<dbReference type="PROSITE" id="PS50157">
    <property type="entry name" value="ZINC_FINGER_C2H2_2"/>
    <property type="match status" value="2"/>
</dbReference>
<dbReference type="SMART" id="SM00355">
    <property type="entry name" value="ZnF_C2H2"/>
    <property type="match status" value="2"/>
</dbReference>
<keyword evidence="6" id="KW-0539">Nucleus</keyword>
<evidence type="ECO:0000256" key="5">
    <source>
        <dbReference type="ARBA" id="ARBA00022833"/>
    </source>
</evidence>
<dbReference type="GO" id="GO:0008270">
    <property type="term" value="F:zinc ion binding"/>
    <property type="evidence" value="ECO:0007669"/>
    <property type="project" value="UniProtKB-KW"/>
</dbReference>
<dbReference type="InterPro" id="IPR050331">
    <property type="entry name" value="Zinc_finger"/>
</dbReference>
<dbReference type="AlphaFoldDB" id="A0AA91T369"/>
<dbReference type="Proteomes" id="UP000195602">
    <property type="component" value="Unassembled WGS sequence"/>
</dbReference>
<feature type="region of interest" description="Disordered" evidence="8">
    <location>
        <begin position="69"/>
        <end position="88"/>
    </location>
</feature>
<dbReference type="Gene3D" id="3.30.160.60">
    <property type="entry name" value="Classic Zinc Finger"/>
    <property type="match status" value="2"/>
</dbReference>
<dbReference type="InterPro" id="IPR036236">
    <property type="entry name" value="Znf_C2H2_sf"/>
</dbReference>
<feature type="domain" description="C2H2-type" evidence="9">
    <location>
        <begin position="231"/>
        <end position="258"/>
    </location>
</feature>
<dbReference type="EMBL" id="LYUB02000003">
    <property type="protein sequence ID" value="OVF09964.1"/>
    <property type="molecule type" value="Genomic_DNA"/>
</dbReference>
<evidence type="ECO:0000256" key="4">
    <source>
        <dbReference type="ARBA" id="ARBA00022771"/>
    </source>
</evidence>
<feature type="compositionally biased region" description="Basic and acidic residues" evidence="8">
    <location>
        <begin position="72"/>
        <end position="88"/>
    </location>
</feature>
<feature type="region of interest" description="Disordered" evidence="8">
    <location>
        <begin position="184"/>
        <end position="204"/>
    </location>
</feature>
<feature type="domain" description="C2H2-type" evidence="9">
    <location>
        <begin position="203"/>
        <end position="225"/>
    </location>
</feature>
<accession>A0AA91T369</accession>
<organism evidence="10 11">
    <name type="scientific">Clavispora lusitaniae</name>
    <name type="common">Candida lusitaniae</name>
    <dbReference type="NCBI Taxonomy" id="36911"/>
    <lineage>
        <taxon>Eukaryota</taxon>
        <taxon>Fungi</taxon>
        <taxon>Dikarya</taxon>
        <taxon>Ascomycota</taxon>
        <taxon>Saccharomycotina</taxon>
        <taxon>Pichiomycetes</taxon>
        <taxon>Metschnikowiaceae</taxon>
        <taxon>Clavispora</taxon>
    </lineage>
</organism>
<evidence type="ECO:0000256" key="6">
    <source>
        <dbReference type="ARBA" id="ARBA00023242"/>
    </source>
</evidence>
<dbReference type="KEGG" id="clus:A9F13_03g00902"/>
<evidence type="ECO:0000256" key="7">
    <source>
        <dbReference type="PROSITE-ProRule" id="PRU00042"/>
    </source>
</evidence>
<dbReference type="PANTHER" id="PTHR16515:SF66">
    <property type="entry name" value="C2H2-TYPE DOMAIN-CONTAINING PROTEIN"/>
    <property type="match status" value="1"/>
</dbReference>
<evidence type="ECO:0000256" key="1">
    <source>
        <dbReference type="ARBA" id="ARBA00004123"/>
    </source>
</evidence>
<sequence>MSFSIFTNETRGDSGYFRSRNSSVSVEQNLSYTRVDKGTPEEKDEEIDNFEKGASNNLETNLQNNVQSRLRSGAEPDKNFDRKSDSDEDARFLRLAREALVATSTESNLIVDPTIQDLLQRLQYASSPHGNPIRRSESIHANENGQLMIQSFYNGFPNLSNDVFTGSARQTQNESEWDFLMDRQSVESSGSEEPEKKRGSRKYPCSDCAMSFRRSSDLKRHEKQHLSVPANICSQCGKGFARKDALKRHAGTLTCKRNAEKRLYSKNLEYLRE</sequence>
<dbReference type="GO" id="GO:0010468">
    <property type="term" value="P:regulation of gene expression"/>
    <property type="evidence" value="ECO:0007669"/>
    <property type="project" value="TreeGrafter"/>
</dbReference>
<evidence type="ECO:0000313" key="11">
    <source>
        <dbReference type="Proteomes" id="UP000195602"/>
    </source>
</evidence>
<dbReference type="SUPFAM" id="SSF57667">
    <property type="entry name" value="beta-beta-alpha zinc fingers"/>
    <property type="match status" value="1"/>
</dbReference>
<feature type="region of interest" description="Disordered" evidence="8">
    <location>
        <begin position="30"/>
        <end position="62"/>
    </location>
</feature>
<comment type="subcellular location">
    <subcellularLocation>
        <location evidence="1">Nucleus</location>
    </subcellularLocation>
</comment>
<keyword evidence="2" id="KW-0479">Metal-binding</keyword>
<evidence type="ECO:0000259" key="9">
    <source>
        <dbReference type="PROSITE" id="PS50157"/>
    </source>
</evidence>
<evidence type="ECO:0000256" key="2">
    <source>
        <dbReference type="ARBA" id="ARBA00022723"/>
    </source>
</evidence>
<keyword evidence="5" id="KW-0862">Zinc</keyword>
<reference evidence="10 11" key="1">
    <citation type="submission" date="2017-04" db="EMBL/GenBank/DDBJ databases">
        <title>Draft genome of the yeast Clavispora lusitaniae type strain CBS 6936.</title>
        <authorList>
            <person name="Durrens P."/>
            <person name="Klopp C."/>
            <person name="Biteau N."/>
            <person name="Fitton-Ouhabi V."/>
            <person name="Dementhon K."/>
            <person name="Accoceberry I."/>
            <person name="Sherman D.J."/>
            <person name="Noel T."/>
        </authorList>
    </citation>
    <scope>NUCLEOTIDE SEQUENCE [LARGE SCALE GENOMIC DNA]</scope>
    <source>
        <strain evidence="10 11">CBS 6936</strain>
    </source>
</reference>
<protein>
    <submittedName>
        <fullName evidence="10">Transcriptional regulator</fullName>
    </submittedName>
</protein>
<gene>
    <name evidence="10" type="ORF">A9F13_03g00902</name>
</gene>
<evidence type="ECO:0000313" key="10">
    <source>
        <dbReference type="EMBL" id="OVF09964.1"/>
    </source>
</evidence>
<proteinExistence type="predicted"/>
<keyword evidence="3" id="KW-0677">Repeat</keyword>
<dbReference type="PANTHER" id="PTHR16515">
    <property type="entry name" value="PR DOMAIN ZINC FINGER PROTEIN"/>
    <property type="match status" value="1"/>
</dbReference>
<dbReference type="PROSITE" id="PS00028">
    <property type="entry name" value="ZINC_FINGER_C2H2_1"/>
    <property type="match status" value="1"/>
</dbReference>
<dbReference type="InterPro" id="IPR013087">
    <property type="entry name" value="Znf_C2H2_type"/>
</dbReference>
<evidence type="ECO:0000256" key="8">
    <source>
        <dbReference type="SAM" id="MobiDB-lite"/>
    </source>
</evidence>